<organism evidence="1 2">
    <name type="scientific">Ixodes persulcatus</name>
    <name type="common">Taiga tick</name>
    <dbReference type="NCBI Taxonomy" id="34615"/>
    <lineage>
        <taxon>Eukaryota</taxon>
        <taxon>Metazoa</taxon>
        <taxon>Ecdysozoa</taxon>
        <taxon>Arthropoda</taxon>
        <taxon>Chelicerata</taxon>
        <taxon>Arachnida</taxon>
        <taxon>Acari</taxon>
        <taxon>Parasitiformes</taxon>
        <taxon>Ixodida</taxon>
        <taxon>Ixodoidea</taxon>
        <taxon>Ixodidae</taxon>
        <taxon>Ixodinae</taxon>
        <taxon>Ixodes</taxon>
    </lineage>
</organism>
<comment type="caution">
    <text evidence="1">The sequence shown here is derived from an EMBL/GenBank/DDBJ whole genome shotgun (WGS) entry which is preliminary data.</text>
</comment>
<proteinExistence type="predicted"/>
<accession>A0AC60QAN1</accession>
<dbReference type="EMBL" id="JABSTQ010009259">
    <property type="protein sequence ID" value="KAG0431092.1"/>
    <property type="molecule type" value="Genomic_DNA"/>
</dbReference>
<gene>
    <name evidence="1" type="ORF">HPB47_022118</name>
</gene>
<reference evidence="1 2" key="1">
    <citation type="journal article" date="2020" name="Cell">
        <title>Large-Scale Comparative Analyses of Tick Genomes Elucidate Their Genetic Diversity and Vector Capacities.</title>
        <authorList>
            <consortium name="Tick Genome and Microbiome Consortium (TIGMIC)"/>
            <person name="Jia N."/>
            <person name="Wang J."/>
            <person name="Shi W."/>
            <person name="Du L."/>
            <person name="Sun Y."/>
            <person name="Zhan W."/>
            <person name="Jiang J.F."/>
            <person name="Wang Q."/>
            <person name="Zhang B."/>
            <person name="Ji P."/>
            <person name="Bell-Sakyi L."/>
            <person name="Cui X.M."/>
            <person name="Yuan T.T."/>
            <person name="Jiang B.G."/>
            <person name="Yang W.F."/>
            <person name="Lam T.T."/>
            <person name="Chang Q.C."/>
            <person name="Ding S.J."/>
            <person name="Wang X.J."/>
            <person name="Zhu J.G."/>
            <person name="Ruan X.D."/>
            <person name="Zhao L."/>
            <person name="Wei J.T."/>
            <person name="Ye R.Z."/>
            <person name="Que T.C."/>
            <person name="Du C.H."/>
            <person name="Zhou Y.H."/>
            <person name="Cheng J.X."/>
            <person name="Dai P.F."/>
            <person name="Guo W.B."/>
            <person name="Han X.H."/>
            <person name="Huang E.J."/>
            <person name="Li L.F."/>
            <person name="Wei W."/>
            <person name="Gao Y.C."/>
            <person name="Liu J.Z."/>
            <person name="Shao H.Z."/>
            <person name="Wang X."/>
            <person name="Wang C.C."/>
            <person name="Yang T.C."/>
            <person name="Huo Q.B."/>
            <person name="Li W."/>
            <person name="Chen H.Y."/>
            <person name="Chen S.E."/>
            <person name="Zhou L.G."/>
            <person name="Ni X.B."/>
            <person name="Tian J.H."/>
            <person name="Sheng Y."/>
            <person name="Liu T."/>
            <person name="Pan Y.S."/>
            <person name="Xia L.Y."/>
            <person name="Li J."/>
            <person name="Zhao F."/>
            <person name="Cao W.C."/>
        </authorList>
    </citation>
    <scope>NUCLEOTIDE SEQUENCE [LARGE SCALE GENOMIC DNA]</scope>
    <source>
        <strain evidence="1">Iper-2018</strain>
    </source>
</reference>
<evidence type="ECO:0000313" key="2">
    <source>
        <dbReference type="Proteomes" id="UP000805193"/>
    </source>
</evidence>
<feature type="non-terminal residue" evidence="1">
    <location>
        <position position="1"/>
    </location>
</feature>
<keyword evidence="2" id="KW-1185">Reference proteome</keyword>
<evidence type="ECO:0000313" key="1">
    <source>
        <dbReference type="EMBL" id="KAG0431092.1"/>
    </source>
</evidence>
<sequence length="299" mass="35327">ISHWLETYDKTPGMSIVLNSVRYLNDLKENGDPRTRDYGIVLSPAFVFPLIFVYLYFVKIAGPRWMKTRDAFKIPTIIRIYNLGMVVLNARFLYLLLKFTYAPGGRYSLFCQGITGKMDSQIAVLYKAGWWYVIVRYADFLDTVFFVLRKKFNQVSNLHVIHHILVVFNAWFWVLVAPEGQPALGLCINTFVHVIMYSYYFLSTFGPEVRQYLWWKRYLTTLQIWQFIVFIIHMCIPLFYDCGFPKKLVPFAVAQALLVLGMFLNFYYHSYIKPRQNSASENVSYTKNENEKMQPRKYE</sequence>
<dbReference type="Proteomes" id="UP000805193">
    <property type="component" value="Unassembled WGS sequence"/>
</dbReference>
<protein>
    <submittedName>
        <fullName evidence="1">Uncharacterized protein</fullName>
    </submittedName>
</protein>
<name>A0AC60QAN1_IXOPE</name>